<evidence type="ECO:0000259" key="2">
    <source>
        <dbReference type="Pfam" id="PF15249"/>
    </source>
</evidence>
<keyword evidence="4" id="KW-1185">Reference proteome</keyword>
<protein>
    <recommendedName>
        <fullName evidence="2">GLTSCR protein conserved domain-containing protein</fullName>
    </recommendedName>
</protein>
<evidence type="ECO:0000313" key="4">
    <source>
        <dbReference type="Proteomes" id="UP001164286"/>
    </source>
</evidence>
<feature type="compositionally biased region" description="Basic residues" evidence="1">
    <location>
        <begin position="404"/>
        <end position="414"/>
    </location>
</feature>
<reference evidence="3" key="1">
    <citation type="journal article" date="2022" name="G3 (Bethesda)">
        <title>High quality genome of the basidiomycete yeast Dioszegia hungarica PDD-24b-2 isolated from cloud water.</title>
        <authorList>
            <person name="Jarrige D."/>
            <person name="Haridas S."/>
            <person name="Bleykasten-Grosshans C."/>
            <person name="Joly M."/>
            <person name="Nadalig T."/>
            <person name="Sancelme M."/>
            <person name="Vuilleumier S."/>
            <person name="Grigoriev I.V."/>
            <person name="Amato P."/>
            <person name="Bringel F."/>
        </authorList>
    </citation>
    <scope>NUCLEOTIDE SEQUENCE</scope>
    <source>
        <strain evidence="3">PDD-24b-2</strain>
    </source>
</reference>
<feature type="region of interest" description="Disordered" evidence="1">
    <location>
        <begin position="591"/>
        <end position="623"/>
    </location>
</feature>
<feature type="compositionally biased region" description="Polar residues" evidence="1">
    <location>
        <begin position="115"/>
        <end position="132"/>
    </location>
</feature>
<accession>A0AA38LTI8</accession>
<dbReference type="GeneID" id="77732736"/>
<comment type="caution">
    <text evidence="3">The sequence shown here is derived from an EMBL/GenBank/DDBJ whole genome shotgun (WGS) entry which is preliminary data.</text>
</comment>
<dbReference type="Pfam" id="PF15249">
    <property type="entry name" value="GLTSCR1"/>
    <property type="match status" value="1"/>
</dbReference>
<feature type="compositionally biased region" description="Low complexity" evidence="1">
    <location>
        <begin position="443"/>
        <end position="453"/>
    </location>
</feature>
<feature type="domain" description="GLTSCR protein conserved" evidence="2">
    <location>
        <begin position="188"/>
        <end position="283"/>
    </location>
</feature>
<feature type="region of interest" description="Disordered" evidence="1">
    <location>
        <begin position="1"/>
        <end position="158"/>
    </location>
</feature>
<gene>
    <name evidence="3" type="ORF">MKK02DRAFT_45649</name>
</gene>
<name>A0AA38LTI8_9TREE</name>
<feature type="compositionally biased region" description="Low complexity" evidence="1">
    <location>
        <begin position="592"/>
        <end position="606"/>
    </location>
</feature>
<organism evidence="3 4">
    <name type="scientific">Dioszegia hungarica</name>
    <dbReference type="NCBI Taxonomy" id="4972"/>
    <lineage>
        <taxon>Eukaryota</taxon>
        <taxon>Fungi</taxon>
        <taxon>Dikarya</taxon>
        <taxon>Basidiomycota</taxon>
        <taxon>Agaricomycotina</taxon>
        <taxon>Tremellomycetes</taxon>
        <taxon>Tremellales</taxon>
        <taxon>Bulleribasidiaceae</taxon>
        <taxon>Dioszegia</taxon>
    </lineage>
</organism>
<dbReference type="AlphaFoldDB" id="A0AA38LTI8"/>
<feature type="compositionally biased region" description="Polar residues" evidence="1">
    <location>
        <begin position="34"/>
        <end position="43"/>
    </location>
</feature>
<sequence>MSIPISTDIASRYPYPINGGESASPNPGFPAQVSPYTPSNGYSPASGGVGGPLRPPPAYGVTGVRSPLGSAYGPSGASASGFPSAFGGPSTPTTGSTSFPTPSSFPSVPNRPTLPRSNGGTPIQVSRPSTPGSFPGQINAVPGPSSIPTSIREPMRRKRKWDAQGYTREEQEHLEQRSTELHLSLLLDQEEATNPSPARFTSYEDMVNRLLPWHVWQIHDEELADGSKENAQAVEEREKVEAGILVGRIRKINERFQSARRREGSANRRSFDMVSLINMTKDSAEEMRTELAPHQARLQGLESAWKGHQDAIRRAEAERKRIRDEEERRKQKAIDDARRAKEAADAKVAREAREAAERKVAEERREAAAAAAAKAAAEKEKAKAVTPAKSPAAEAAGSGTRGTPRGRGRPRGRGTARGGAPSLRETVLTQHSTSTPTSPAPLTPSAKAASPSAPSTPAPLAPTTPGAGPSKPSTPNGISTPGTAAGTPRPPGPAGVANAQKPGQPPITLVMKIHAIPQLIRLGLVAMPRPPVPPGGVPHPPQPLFPAVIKGPVPGASTGDIYIQVQLSLCSAAQLQGLAKALNIAVPESKQGAGTPNAGATAPAAGIVPRPPMAGSTATPASAAAPIVPAPVPASAPTAAPVQAVFGSAPPPST</sequence>
<feature type="region of interest" description="Disordered" evidence="1">
    <location>
        <begin position="379"/>
        <end position="503"/>
    </location>
</feature>
<feature type="compositionally biased region" description="Low complexity" evidence="1">
    <location>
        <begin position="66"/>
        <end position="107"/>
    </location>
</feature>
<evidence type="ECO:0000256" key="1">
    <source>
        <dbReference type="SAM" id="MobiDB-lite"/>
    </source>
</evidence>
<dbReference type="InterPro" id="IPR015671">
    <property type="entry name" value="GSCR1_dom"/>
</dbReference>
<evidence type="ECO:0000313" key="3">
    <source>
        <dbReference type="EMBL" id="KAI9636942.1"/>
    </source>
</evidence>
<dbReference type="Proteomes" id="UP001164286">
    <property type="component" value="Unassembled WGS sequence"/>
</dbReference>
<feature type="compositionally biased region" description="Low complexity" evidence="1">
    <location>
        <begin position="613"/>
        <end position="623"/>
    </location>
</feature>
<dbReference type="RefSeq" id="XP_052946719.1">
    <property type="nucleotide sequence ID" value="XM_053093531.1"/>
</dbReference>
<dbReference type="EMBL" id="JAKWFO010000005">
    <property type="protein sequence ID" value="KAI9636942.1"/>
    <property type="molecule type" value="Genomic_DNA"/>
</dbReference>
<feature type="region of interest" description="Disordered" evidence="1">
    <location>
        <begin position="317"/>
        <end position="350"/>
    </location>
</feature>
<proteinExistence type="predicted"/>